<gene>
    <name evidence="1" type="ORF">RGR602_PC01167</name>
</gene>
<protein>
    <submittedName>
        <fullName evidence="1">Uncharacterized protein</fullName>
    </submittedName>
</protein>
<proteinExistence type="predicted"/>
<keyword evidence="1" id="KW-0614">Plasmid</keyword>
<organism evidence="1 2">
    <name type="scientific">Rhizobium gallicum bv. gallicum R602sp</name>
    <dbReference type="NCBI Taxonomy" id="1041138"/>
    <lineage>
        <taxon>Bacteria</taxon>
        <taxon>Pseudomonadati</taxon>
        <taxon>Pseudomonadota</taxon>
        <taxon>Alphaproteobacteria</taxon>
        <taxon>Hyphomicrobiales</taxon>
        <taxon>Rhizobiaceae</taxon>
        <taxon>Rhizobium/Agrobacterium group</taxon>
        <taxon>Rhizobium</taxon>
    </lineage>
</organism>
<evidence type="ECO:0000313" key="2">
    <source>
        <dbReference type="Proteomes" id="UP000031368"/>
    </source>
</evidence>
<accession>A0A0B4XFD8</accession>
<dbReference type="AlphaFoldDB" id="A0A0B4XFD8"/>
<sequence length="68" mass="7341">MADVQERDVAAHALRTIFSPTISVSAFEKIKPRPANPAVDKGDCRRNLALLAAYGLRAGNLSLTMPAY</sequence>
<geneLocation type="plasmid" evidence="1 2">
    <name>pRgalR602c</name>
</geneLocation>
<reference evidence="1 2" key="1">
    <citation type="submission" date="2013-11" db="EMBL/GenBank/DDBJ databases">
        <title>Complete genome sequence of Rhizobium gallicum bv. gallicum R602.</title>
        <authorList>
            <person name="Bustos P."/>
            <person name="Santamaria R.I."/>
            <person name="Lozano L."/>
            <person name="Acosta J.L."/>
            <person name="Ormeno-Orrillo E."/>
            <person name="Rogel M.A."/>
            <person name="Romero D."/>
            <person name="Cevallos M.A."/>
            <person name="Martinez-Romero E."/>
            <person name="Gonzalez V."/>
        </authorList>
    </citation>
    <scope>NUCLEOTIDE SEQUENCE [LARGE SCALE GENOMIC DNA]</scope>
    <source>
        <strain evidence="1 2">R602</strain>
        <plasmid evidence="1 2">pRgalR602c</plasmid>
    </source>
</reference>
<dbReference type="Proteomes" id="UP000031368">
    <property type="component" value="Plasmid pRgalR602c"/>
</dbReference>
<evidence type="ECO:0000313" key="1">
    <source>
        <dbReference type="EMBL" id="AJD45197.1"/>
    </source>
</evidence>
<keyword evidence="2" id="KW-1185">Reference proteome</keyword>
<dbReference type="EMBL" id="CP006880">
    <property type="protein sequence ID" value="AJD45197.1"/>
    <property type="molecule type" value="Genomic_DNA"/>
</dbReference>
<dbReference type="KEGG" id="rga:RGR602_PC01167"/>
<dbReference type="HOGENOM" id="CLU_2791075_0_0_5"/>
<name>A0A0B4XFD8_9HYPH</name>